<protein>
    <submittedName>
        <fullName evidence="1">Uncharacterized protein</fullName>
    </submittedName>
</protein>
<proteinExistence type="predicted"/>
<dbReference type="EMBL" id="CADEPM010000004">
    <property type="protein sequence ID" value="CAB3405595.1"/>
    <property type="molecule type" value="Genomic_DNA"/>
</dbReference>
<dbReference type="AlphaFoldDB" id="A0A8S1EZP8"/>
<dbReference type="Proteomes" id="UP000494206">
    <property type="component" value="Unassembled WGS sequence"/>
</dbReference>
<keyword evidence="2" id="KW-1185">Reference proteome</keyword>
<name>A0A8S1EZP8_9PELO</name>
<reference evidence="1 2" key="1">
    <citation type="submission" date="2020-04" db="EMBL/GenBank/DDBJ databases">
        <authorList>
            <person name="Laetsch R D."/>
            <person name="Stevens L."/>
            <person name="Kumar S."/>
            <person name="Blaxter L. M."/>
        </authorList>
    </citation>
    <scope>NUCLEOTIDE SEQUENCE [LARGE SCALE GENOMIC DNA]</scope>
</reference>
<comment type="caution">
    <text evidence="1">The sequence shown here is derived from an EMBL/GenBank/DDBJ whole genome shotgun (WGS) entry which is preliminary data.</text>
</comment>
<evidence type="ECO:0000313" key="1">
    <source>
        <dbReference type="EMBL" id="CAB3405595.1"/>
    </source>
</evidence>
<evidence type="ECO:0000313" key="2">
    <source>
        <dbReference type="Proteomes" id="UP000494206"/>
    </source>
</evidence>
<sequence length="100" mass="11386">MRLSNLLRVLIRGSDGQPVWKEITEKTLPRGGKKLSFKNNAVIGIFASVFLITYADLQTDINPDSKWAEYYRKIVRDPMAWLVGDKEHLPTSSDHKSVVN</sequence>
<accession>A0A8S1EZP8</accession>
<dbReference type="OrthoDB" id="5772083at2759"/>
<gene>
    <name evidence="1" type="ORF">CBOVIS_LOCUS7774</name>
</gene>
<organism evidence="1 2">
    <name type="scientific">Caenorhabditis bovis</name>
    <dbReference type="NCBI Taxonomy" id="2654633"/>
    <lineage>
        <taxon>Eukaryota</taxon>
        <taxon>Metazoa</taxon>
        <taxon>Ecdysozoa</taxon>
        <taxon>Nematoda</taxon>
        <taxon>Chromadorea</taxon>
        <taxon>Rhabditida</taxon>
        <taxon>Rhabditina</taxon>
        <taxon>Rhabditomorpha</taxon>
        <taxon>Rhabditoidea</taxon>
        <taxon>Rhabditidae</taxon>
        <taxon>Peloderinae</taxon>
        <taxon>Caenorhabditis</taxon>
    </lineage>
</organism>